<dbReference type="Proteomes" id="UP000005239">
    <property type="component" value="Unassembled WGS sequence"/>
</dbReference>
<evidence type="ECO:0000313" key="1">
    <source>
        <dbReference type="EnsemblMetazoa" id="PPA42154.1"/>
    </source>
</evidence>
<accession>A0A8R1UWP1</accession>
<reference evidence="1" key="2">
    <citation type="submission" date="2022-06" db="UniProtKB">
        <authorList>
            <consortium name="EnsemblMetazoa"/>
        </authorList>
    </citation>
    <scope>IDENTIFICATION</scope>
    <source>
        <strain evidence="1">PS312</strain>
    </source>
</reference>
<dbReference type="EnsemblMetazoa" id="PPA42154.1">
    <property type="protein sequence ID" value="PPA42154.1"/>
    <property type="gene ID" value="WBGene00280523"/>
</dbReference>
<name>A0A2A6C103_PRIPA</name>
<protein>
    <submittedName>
        <fullName evidence="1">Uncharacterized protein</fullName>
    </submittedName>
</protein>
<dbReference type="AlphaFoldDB" id="A0A2A6C103"/>
<gene>
    <name evidence="1" type="primary">WBGene00280523</name>
</gene>
<keyword evidence="2" id="KW-1185">Reference proteome</keyword>
<organism evidence="1 2">
    <name type="scientific">Pristionchus pacificus</name>
    <name type="common">Parasitic nematode worm</name>
    <dbReference type="NCBI Taxonomy" id="54126"/>
    <lineage>
        <taxon>Eukaryota</taxon>
        <taxon>Metazoa</taxon>
        <taxon>Ecdysozoa</taxon>
        <taxon>Nematoda</taxon>
        <taxon>Chromadorea</taxon>
        <taxon>Rhabditida</taxon>
        <taxon>Rhabditina</taxon>
        <taxon>Diplogasteromorpha</taxon>
        <taxon>Diplogasteroidea</taxon>
        <taxon>Neodiplogasteridae</taxon>
        <taxon>Pristionchus</taxon>
    </lineage>
</organism>
<sequence length="139" mass="15179">MADSSYGMRKNVKSSKPFREPDFNISLCGPIGFRKSGGRPDIESEKVGVFLGLKPDLARHSLTWPDSKEEIEQCRAMSGFGPPEPDNSPDFFTLNVGSPARLSAIVGPSDNFGPSRESESGNRLARPISHTLMCFTDCI</sequence>
<proteinExistence type="predicted"/>
<reference evidence="2" key="1">
    <citation type="journal article" date="2008" name="Nat. Genet.">
        <title>The Pristionchus pacificus genome provides a unique perspective on nematode lifestyle and parasitism.</title>
        <authorList>
            <person name="Dieterich C."/>
            <person name="Clifton S.W."/>
            <person name="Schuster L.N."/>
            <person name="Chinwalla A."/>
            <person name="Delehaunty K."/>
            <person name="Dinkelacker I."/>
            <person name="Fulton L."/>
            <person name="Fulton R."/>
            <person name="Godfrey J."/>
            <person name="Minx P."/>
            <person name="Mitreva M."/>
            <person name="Roeseler W."/>
            <person name="Tian H."/>
            <person name="Witte H."/>
            <person name="Yang S.P."/>
            <person name="Wilson R.K."/>
            <person name="Sommer R.J."/>
        </authorList>
    </citation>
    <scope>NUCLEOTIDE SEQUENCE [LARGE SCALE GENOMIC DNA]</scope>
    <source>
        <strain evidence="2">PS312</strain>
    </source>
</reference>
<evidence type="ECO:0000313" key="2">
    <source>
        <dbReference type="Proteomes" id="UP000005239"/>
    </source>
</evidence>
<accession>A0A2A6C103</accession>